<dbReference type="GO" id="GO:0000981">
    <property type="term" value="F:DNA-binding transcription factor activity, RNA polymerase II-specific"/>
    <property type="evidence" value="ECO:0007669"/>
    <property type="project" value="TreeGrafter"/>
</dbReference>
<keyword evidence="5" id="KW-0539">Nucleus</keyword>
<dbReference type="AlphaFoldDB" id="A0AAV1CKC8"/>
<evidence type="ECO:0000313" key="9">
    <source>
        <dbReference type="EMBL" id="CAI9095806.1"/>
    </source>
</evidence>
<dbReference type="InterPro" id="IPR011598">
    <property type="entry name" value="bHLH_dom"/>
</dbReference>
<gene>
    <name evidence="9" type="ORF">OLC1_LOCUS6697</name>
</gene>
<dbReference type="Gene3D" id="4.10.280.10">
    <property type="entry name" value="Helix-loop-helix DNA-binding domain"/>
    <property type="match status" value="1"/>
</dbReference>
<dbReference type="GO" id="GO:0090575">
    <property type="term" value="C:RNA polymerase II transcription regulator complex"/>
    <property type="evidence" value="ECO:0007669"/>
    <property type="project" value="TreeGrafter"/>
</dbReference>
<dbReference type="PANTHER" id="PTHR13935:SF106">
    <property type="entry name" value="ACHAETE-SCUTE COMPLEX PROTEIN T5-RELATED"/>
    <property type="match status" value="1"/>
</dbReference>
<dbReference type="InterPro" id="IPR015660">
    <property type="entry name" value="MASH1/Ascl1a-like"/>
</dbReference>
<evidence type="ECO:0000256" key="5">
    <source>
        <dbReference type="ARBA" id="ARBA00023242"/>
    </source>
</evidence>
<evidence type="ECO:0000256" key="2">
    <source>
        <dbReference type="ARBA" id="ARBA00023015"/>
    </source>
</evidence>
<feature type="coiled-coil region" evidence="6">
    <location>
        <begin position="155"/>
        <end position="182"/>
    </location>
</feature>
<feature type="domain" description="BHLH" evidence="8">
    <location>
        <begin position="115"/>
        <end position="165"/>
    </location>
</feature>
<organism evidence="9 10">
    <name type="scientific">Oldenlandia corymbosa var. corymbosa</name>
    <dbReference type="NCBI Taxonomy" id="529605"/>
    <lineage>
        <taxon>Eukaryota</taxon>
        <taxon>Viridiplantae</taxon>
        <taxon>Streptophyta</taxon>
        <taxon>Embryophyta</taxon>
        <taxon>Tracheophyta</taxon>
        <taxon>Spermatophyta</taxon>
        <taxon>Magnoliopsida</taxon>
        <taxon>eudicotyledons</taxon>
        <taxon>Gunneridae</taxon>
        <taxon>Pentapetalae</taxon>
        <taxon>asterids</taxon>
        <taxon>lamiids</taxon>
        <taxon>Gentianales</taxon>
        <taxon>Rubiaceae</taxon>
        <taxon>Rubioideae</taxon>
        <taxon>Spermacoceae</taxon>
        <taxon>Hedyotis-Oldenlandia complex</taxon>
        <taxon>Oldenlandia</taxon>
    </lineage>
</organism>
<evidence type="ECO:0000256" key="7">
    <source>
        <dbReference type="SAM" id="MobiDB-lite"/>
    </source>
</evidence>
<evidence type="ECO:0000256" key="6">
    <source>
        <dbReference type="SAM" id="Coils"/>
    </source>
</evidence>
<reference evidence="9" key="1">
    <citation type="submission" date="2023-03" db="EMBL/GenBank/DDBJ databases">
        <authorList>
            <person name="Julca I."/>
        </authorList>
    </citation>
    <scope>NUCLEOTIDE SEQUENCE</scope>
</reference>
<evidence type="ECO:0000259" key="8">
    <source>
        <dbReference type="PROSITE" id="PS50888"/>
    </source>
</evidence>
<dbReference type="Pfam" id="PF00010">
    <property type="entry name" value="HLH"/>
    <property type="match status" value="1"/>
</dbReference>
<feature type="region of interest" description="Disordered" evidence="7">
    <location>
        <begin position="84"/>
        <end position="108"/>
    </location>
</feature>
<dbReference type="EMBL" id="OX459119">
    <property type="protein sequence ID" value="CAI9095806.1"/>
    <property type="molecule type" value="Genomic_DNA"/>
</dbReference>
<protein>
    <submittedName>
        <fullName evidence="9">OLC1v1031827C1</fullName>
    </submittedName>
</protein>
<dbReference type="PANTHER" id="PTHR13935">
    <property type="entry name" value="ACHAETE-SCUTE TRANSCRIPTION FACTOR-RELATED"/>
    <property type="match status" value="1"/>
</dbReference>
<dbReference type="GO" id="GO:0000977">
    <property type="term" value="F:RNA polymerase II transcription regulatory region sequence-specific DNA binding"/>
    <property type="evidence" value="ECO:0007669"/>
    <property type="project" value="TreeGrafter"/>
</dbReference>
<evidence type="ECO:0000256" key="3">
    <source>
        <dbReference type="ARBA" id="ARBA00023125"/>
    </source>
</evidence>
<accession>A0AAV1CKC8</accession>
<evidence type="ECO:0000256" key="1">
    <source>
        <dbReference type="ARBA" id="ARBA00004123"/>
    </source>
</evidence>
<dbReference type="GO" id="GO:0046983">
    <property type="term" value="F:protein dimerization activity"/>
    <property type="evidence" value="ECO:0007669"/>
    <property type="project" value="InterPro"/>
</dbReference>
<keyword evidence="2" id="KW-0805">Transcription regulation</keyword>
<dbReference type="Proteomes" id="UP001161247">
    <property type="component" value="Chromosome 2"/>
</dbReference>
<evidence type="ECO:0000313" key="10">
    <source>
        <dbReference type="Proteomes" id="UP001161247"/>
    </source>
</evidence>
<keyword evidence="4" id="KW-0804">Transcription</keyword>
<comment type="subcellular location">
    <subcellularLocation>
        <location evidence="1">Nucleus</location>
    </subcellularLocation>
</comment>
<feature type="compositionally biased region" description="Basic and acidic residues" evidence="7">
    <location>
        <begin position="98"/>
        <end position="108"/>
    </location>
</feature>
<dbReference type="PROSITE" id="PS50888">
    <property type="entry name" value="BHLH"/>
    <property type="match status" value="1"/>
</dbReference>
<keyword evidence="3" id="KW-0238">DNA-binding</keyword>
<proteinExistence type="predicted"/>
<evidence type="ECO:0000256" key="4">
    <source>
        <dbReference type="ARBA" id="ARBA00023163"/>
    </source>
</evidence>
<keyword evidence="10" id="KW-1185">Reference proteome</keyword>
<dbReference type="SUPFAM" id="SSF47459">
    <property type="entry name" value="HLH, helix-loop-helix DNA-binding domain"/>
    <property type="match status" value="1"/>
</dbReference>
<keyword evidence="6" id="KW-0175">Coiled coil</keyword>
<dbReference type="InterPro" id="IPR036638">
    <property type="entry name" value="HLH_DNA-bd_sf"/>
</dbReference>
<name>A0AAV1CKC8_OLDCO</name>
<sequence>MDNSLIPWYHMDGTFLFHEDVPIPTNNIFHLVEDDQTLFPDVQNPNIPPSNDSGLVFDSIPSCHVETNQAVAAAAATATATAMTGKKRKKVSKLPSESQHDDKNDQKAALEKKLRYRVLHRDMERQRRKEMADLYASLRKLLPPECLKRSIVDQLHQVANYIKHKKEEIKELELNRNKIRNSFGNKGKGVQVNNVLARRLWSKVDFTVRSCSAGGIEILINGNSSEDGNCFPLSRVLNVLRDEGLNVVNCMNTKVHENFHCRIHTEDREGASQMNDTDLCSLQSKLDKEVLAWKSLSPS</sequence>